<evidence type="ECO:0000256" key="1">
    <source>
        <dbReference type="SAM" id="MobiDB-lite"/>
    </source>
</evidence>
<reference evidence="3" key="1">
    <citation type="submission" date="2021-01" db="EMBL/GenBank/DDBJ databases">
        <authorList>
            <person name="Corre E."/>
            <person name="Pelletier E."/>
            <person name="Niang G."/>
            <person name="Scheremetjew M."/>
            <person name="Finn R."/>
            <person name="Kale V."/>
            <person name="Holt S."/>
            <person name="Cochrane G."/>
            <person name="Meng A."/>
            <person name="Brown T."/>
            <person name="Cohen L."/>
        </authorList>
    </citation>
    <scope>NUCLEOTIDE SEQUENCE</scope>
    <source>
        <strain evidence="3">CCMP622</strain>
    </source>
</reference>
<evidence type="ECO:0000313" key="3">
    <source>
        <dbReference type="EMBL" id="CAD9773147.1"/>
    </source>
</evidence>
<name>A0A7S2XFH4_9EUKA</name>
<keyword evidence="2" id="KW-1133">Transmembrane helix</keyword>
<feature type="compositionally biased region" description="Polar residues" evidence="1">
    <location>
        <begin position="120"/>
        <end position="135"/>
    </location>
</feature>
<dbReference type="AlphaFoldDB" id="A0A7S2XFH4"/>
<proteinExistence type="predicted"/>
<gene>
    <name evidence="3" type="ORF">LSP00402_LOCUS17138</name>
</gene>
<dbReference type="EMBL" id="HBHP01027687">
    <property type="protein sequence ID" value="CAD9773147.1"/>
    <property type="molecule type" value="Transcribed_RNA"/>
</dbReference>
<keyword evidence="2" id="KW-0812">Transmembrane</keyword>
<accession>A0A7S2XFH4</accession>
<organism evidence="3">
    <name type="scientific">Lotharella oceanica</name>
    <dbReference type="NCBI Taxonomy" id="641309"/>
    <lineage>
        <taxon>Eukaryota</taxon>
        <taxon>Sar</taxon>
        <taxon>Rhizaria</taxon>
        <taxon>Cercozoa</taxon>
        <taxon>Chlorarachniophyceae</taxon>
        <taxon>Lotharella</taxon>
    </lineage>
</organism>
<evidence type="ECO:0000256" key="2">
    <source>
        <dbReference type="SAM" id="Phobius"/>
    </source>
</evidence>
<sequence>MNFAKSMAVNACAASSKLLRTISVCVIEKTSISVYAICILAVPTRDLFNCIIIIIIIIYHHHPSSLSSSLSASIIIIIINHDDAIHVIKGVFVVIFFSIGSSSCSNTILPGKNWKDDGSSRLSQPVASTSTPSQY</sequence>
<keyword evidence="2" id="KW-0472">Membrane</keyword>
<feature type="region of interest" description="Disordered" evidence="1">
    <location>
        <begin position="116"/>
        <end position="135"/>
    </location>
</feature>
<feature type="transmembrane region" description="Helical" evidence="2">
    <location>
        <begin position="33"/>
        <end position="59"/>
    </location>
</feature>
<protein>
    <submittedName>
        <fullName evidence="3">Uncharacterized protein</fullName>
    </submittedName>
</protein>